<dbReference type="InterPro" id="IPR001015">
    <property type="entry name" value="Ferrochelatase"/>
</dbReference>
<evidence type="ECO:0000313" key="4">
    <source>
        <dbReference type="Proteomes" id="UP000319771"/>
    </source>
</evidence>
<organism evidence="3 4">
    <name type="scientific">Eiseniibacteriota bacterium</name>
    <dbReference type="NCBI Taxonomy" id="2212470"/>
    <lineage>
        <taxon>Bacteria</taxon>
        <taxon>Candidatus Eiseniibacteriota</taxon>
    </lineage>
</organism>
<dbReference type="SUPFAM" id="SSF53800">
    <property type="entry name" value="Chelatase"/>
    <property type="match status" value="1"/>
</dbReference>
<accession>A0A538U5I9</accession>
<reference evidence="3 4" key="1">
    <citation type="journal article" date="2019" name="Nat. Microbiol.">
        <title>Mediterranean grassland soil C-N compound turnover is dependent on rainfall and depth, and is mediated by genomically divergent microorganisms.</title>
        <authorList>
            <person name="Diamond S."/>
            <person name="Andeer P.F."/>
            <person name="Li Z."/>
            <person name="Crits-Christoph A."/>
            <person name="Burstein D."/>
            <person name="Anantharaman K."/>
            <person name="Lane K.R."/>
            <person name="Thomas B.C."/>
            <person name="Pan C."/>
            <person name="Northen T.R."/>
            <person name="Banfield J.F."/>
        </authorList>
    </citation>
    <scope>NUCLEOTIDE SEQUENCE [LARGE SCALE GENOMIC DNA]</scope>
    <source>
        <strain evidence="3">WS_11</strain>
    </source>
</reference>
<evidence type="ECO:0000313" key="3">
    <source>
        <dbReference type="EMBL" id="TMQ71166.1"/>
    </source>
</evidence>
<comment type="caution">
    <text evidence="3">The sequence shown here is derived from an EMBL/GenBank/DDBJ whole genome shotgun (WGS) entry which is preliminary data.</text>
</comment>
<proteinExistence type="inferred from homology"/>
<dbReference type="PANTHER" id="PTHR11108:SF1">
    <property type="entry name" value="FERROCHELATASE, MITOCHONDRIAL"/>
    <property type="match status" value="1"/>
</dbReference>
<dbReference type="Pfam" id="PF00762">
    <property type="entry name" value="Ferrochelatase"/>
    <property type="match status" value="1"/>
</dbReference>
<name>A0A538U5I9_UNCEI</name>
<dbReference type="PANTHER" id="PTHR11108">
    <property type="entry name" value="FERROCHELATASE"/>
    <property type="match status" value="1"/>
</dbReference>
<dbReference type="GO" id="GO:0006783">
    <property type="term" value="P:heme biosynthetic process"/>
    <property type="evidence" value="ECO:0007669"/>
    <property type="project" value="InterPro"/>
</dbReference>
<evidence type="ECO:0000256" key="1">
    <source>
        <dbReference type="RuleBase" id="RU004185"/>
    </source>
</evidence>
<dbReference type="Gene3D" id="3.40.50.1400">
    <property type="match status" value="2"/>
</dbReference>
<comment type="similarity">
    <text evidence="1">Belongs to the ferrochelatase family.</text>
</comment>
<dbReference type="AlphaFoldDB" id="A0A538U5I9"/>
<feature type="transmembrane region" description="Helical" evidence="2">
    <location>
        <begin position="24"/>
        <end position="49"/>
    </location>
</feature>
<gene>
    <name evidence="3" type="ORF">E6K81_10790</name>
</gene>
<dbReference type="Proteomes" id="UP000319771">
    <property type="component" value="Unassembled WGS sequence"/>
</dbReference>
<keyword evidence="2" id="KW-0472">Membrane</keyword>
<sequence>MRRHVVLLTYGEPPTPDFFAQLKYSWRILLGLTRAVAPIPAAVLPVIALSRARFRNRLWTTERYGSPLERLTEAQAAGLAAALANPGGGIDWQVHVAYEFRDPLLTVLLNRLPADEPVDIVPMYVADSAFTHEIGRGTVARWAERLGGGRAPVRVLPALDEGRFAEISAAHVAREAEARGAGGKEWALVLAAHGTLLEPARPIETGRGATERVAAAIAQRLAGRFGMVQPAWLNHVYGGRWTEPPVDQTLKRVAEAGYRRVVYYPFGFSADNAESQLEGRIALRAQPGLEAVHLPCLNAAPEFMAALARQVVEQARASGKAA</sequence>
<evidence type="ECO:0000256" key="2">
    <source>
        <dbReference type="SAM" id="Phobius"/>
    </source>
</evidence>
<keyword evidence="2" id="KW-0812">Transmembrane</keyword>
<protein>
    <submittedName>
        <fullName evidence="3">Ferrochelatase</fullName>
    </submittedName>
</protein>
<dbReference type="EMBL" id="VBPB01000181">
    <property type="protein sequence ID" value="TMQ71166.1"/>
    <property type="molecule type" value="Genomic_DNA"/>
</dbReference>
<keyword evidence="2" id="KW-1133">Transmembrane helix</keyword>
<dbReference type="GO" id="GO:0004325">
    <property type="term" value="F:ferrochelatase activity"/>
    <property type="evidence" value="ECO:0007669"/>
    <property type="project" value="InterPro"/>
</dbReference>